<dbReference type="GO" id="GO:0016020">
    <property type="term" value="C:membrane"/>
    <property type="evidence" value="ECO:0007669"/>
    <property type="project" value="InterPro"/>
</dbReference>
<evidence type="ECO:0000313" key="7">
    <source>
        <dbReference type="EMBL" id="SMY12312.1"/>
    </source>
</evidence>
<evidence type="ECO:0000256" key="4">
    <source>
        <dbReference type="SAM" id="MobiDB-lite"/>
    </source>
</evidence>
<comment type="similarity">
    <text evidence="1">Belongs to the bacterial solute-binding protein 3 family.</text>
</comment>
<evidence type="ECO:0000313" key="8">
    <source>
        <dbReference type="Proteomes" id="UP000234462"/>
    </source>
</evidence>
<dbReference type="Proteomes" id="UP000234462">
    <property type="component" value="Unassembled WGS sequence"/>
</dbReference>
<dbReference type="CDD" id="cd13690">
    <property type="entry name" value="PBP2_GluB"/>
    <property type="match status" value="1"/>
</dbReference>
<protein>
    <submittedName>
        <fullName evidence="7">Amino acid ABC transporter substrate-binding protein, PAAT family (TC 3.A.1.3.-)</fullName>
    </submittedName>
</protein>
<dbReference type="SUPFAM" id="SSF53850">
    <property type="entry name" value="Periplasmic binding protein-like II"/>
    <property type="match status" value="1"/>
</dbReference>
<proteinExistence type="inferred from homology"/>
<evidence type="ECO:0000256" key="1">
    <source>
        <dbReference type="ARBA" id="ARBA00010333"/>
    </source>
</evidence>
<feature type="compositionally biased region" description="Acidic residues" evidence="4">
    <location>
        <begin position="327"/>
        <end position="337"/>
    </location>
</feature>
<name>A0A2H1L620_9MICO</name>
<gene>
    <name evidence="7" type="ORF">BJEO58_01906</name>
</gene>
<feature type="domain" description="Ionotropic glutamate receptor C-terminal" evidence="6">
    <location>
        <begin position="103"/>
        <end position="318"/>
    </location>
</feature>
<feature type="region of interest" description="Disordered" evidence="4">
    <location>
        <begin position="318"/>
        <end position="337"/>
    </location>
</feature>
<dbReference type="InterPro" id="IPR001638">
    <property type="entry name" value="Solute-binding_3/MltF_N"/>
</dbReference>
<dbReference type="InterPro" id="IPR001320">
    <property type="entry name" value="Iontro_rcpt_C"/>
</dbReference>
<evidence type="ECO:0000259" key="6">
    <source>
        <dbReference type="SMART" id="SM00079"/>
    </source>
</evidence>
<dbReference type="AlphaFoldDB" id="A0A2H1L620"/>
<dbReference type="GO" id="GO:0030288">
    <property type="term" value="C:outer membrane-bounded periplasmic space"/>
    <property type="evidence" value="ECO:0007669"/>
    <property type="project" value="TreeGrafter"/>
</dbReference>
<dbReference type="SMART" id="SM00079">
    <property type="entry name" value="PBPe"/>
    <property type="match status" value="1"/>
</dbReference>
<keyword evidence="2" id="KW-0813">Transport</keyword>
<dbReference type="PANTHER" id="PTHR30085:SF6">
    <property type="entry name" value="ABC TRANSPORTER GLUTAMINE-BINDING PROTEIN GLNH"/>
    <property type="match status" value="1"/>
</dbReference>
<sequence length="337" mass="36137">MIHEHSRGPADRVASGTHQLSSDRQTSFLCGLMKAGGSCGDSVRMRTTVCSLAALTVLLAGCGQEGTPDSEGPGSGEAPEYTVADDVDLSDSDVWSGAAERGLLRIGVKFDQPGLANMAPGETRPAGFDVEIAKLTAAGLGFDESEIEFVETFTPNREPFLQQGTVDMVVASYTINEERKEVVDFAGPYYSTGQDFLVMEDSAIQSADDLADTVVCSVDASTSAMRIEEDFPDTELITYDTYPKCLDDVRAGTADAMTTDDSILRGYAATEDSGFRVLGEQISEEPYGIGLPKDDESLRNAINDILEASAEDGTWVEAFDHTLGDSSDVEQPEPERY</sequence>
<evidence type="ECO:0000256" key="3">
    <source>
        <dbReference type="ARBA" id="ARBA00022729"/>
    </source>
</evidence>
<keyword evidence="3" id="KW-0732">Signal</keyword>
<dbReference type="EMBL" id="FXZM01000008">
    <property type="protein sequence ID" value="SMY12312.1"/>
    <property type="molecule type" value="Genomic_DNA"/>
</dbReference>
<reference evidence="8" key="1">
    <citation type="submission" date="2017-03" db="EMBL/GenBank/DDBJ databases">
        <authorList>
            <person name="Monnet C."/>
        </authorList>
    </citation>
    <scope>NUCLEOTIDE SEQUENCE [LARGE SCALE GENOMIC DNA]</scope>
    <source>
        <strain evidence="8">SJ5-8</strain>
    </source>
</reference>
<dbReference type="GO" id="GO:0005576">
    <property type="term" value="C:extracellular region"/>
    <property type="evidence" value="ECO:0007669"/>
    <property type="project" value="TreeGrafter"/>
</dbReference>
<dbReference type="Pfam" id="PF00497">
    <property type="entry name" value="SBP_bac_3"/>
    <property type="match status" value="1"/>
</dbReference>
<dbReference type="GO" id="GO:0006865">
    <property type="term" value="P:amino acid transport"/>
    <property type="evidence" value="ECO:0007669"/>
    <property type="project" value="TreeGrafter"/>
</dbReference>
<feature type="domain" description="Solute-binding protein family 3/N-terminal" evidence="5">
    <location>
        <begin position="103"/>
        <end position="326"/>
    </location>
</feature>
<dbReference type="InterPro" id="IPR051455">
    <property type="entry name" value="Bact_solute-bind_prot3"/>
</dbReference>
<dbReference type="GO" id="GO:0015276">
    <property type="term" value="F:ligand-gated monoatomic ion channel activity"/>
    <property type="evidence" value="ECO:0007669"/>
    <property type="project" value="InterPro"/>
</dbReference>
<dbReference type="PANTHER" id="PTHR30085">
    <property type="entry name" value="AMINO ACID ABC TRANSPORTER PERMEASE"/>
    <property type="match status" value="1"/>
</dbReference>
<organism evidence="7 8">
    <name type="scientific">Brevibacterium jeotgali</name>
    <dbReference type="NCBI Taxonomy" id="1262550"/>
    <lineage>
        <taxon>Bacteria</taxon>
        <taxon>Bacillati</taxon>
        <taxon>Actinomycetota</taxon>
        <taxon>Actinomycetes</taxon>
        <taxon>Micrococcales</taxon>
        <taxon>Brevibacteriaceae</taxon>
        <taxon>Brevibacterium</taxon>
    </lineage>
</organism>
<dbReference type="SMART" id="SM00062">
    <property type="entry name" value="PBPb"/>
    <property type="match status" value="1"/>
</dbReference>
<evidence type="ECO:0000259" key="5">
    <source>
        <dbReference type="SMART" id="SM00062"/>
    </source>
</evidence>
<accession>A0A2H1L620</accession>
<dbReference type="Gene3D" id="3.40.190.10">
    <property type="entry name" value="Periplasmic binding protein-like II"/>
    <property type="match status" value="2"/>
</dbReference>
<evidence type="ECO:0000256" key="2">
    <source>
        <dbReference type="ARBA" id="ARBA00022448"/>
    </source>
</evidence>
<keyword evidence="8" id="KW-1185">Reference proteome</keyword>